<name>A0A914Q8U5_9BILA</name>
<dbReference type="GO" id="GO:0005524">
    <property type="term" value="F:ATP binding"/>
    <property type="evidence" value="ECO:0007669"/>
    <property type="project" value="InterPro"/>
</dbReference>
<dbReference type="Proteomes" id="UP000887578">
    <property type="component" value="Unplaced"/>
</dbReference>
<dbReference type="GO" id="GO:0030983">
    <property type="term" value="F:mismatched DNA binding"/>
    <property type="evidence" value="ECO:0007669"/>
    <property type="project" value="InterPro"/>
</dbReference>
<proteinExistence type="predicted"/>
<organism evidence="1 2">
    <name type="scientific">Panagrolaimus davidi</name>
    <dbReference type="NCBI Taxonomy" id="227884"/>
    <lineage>
        <taxon>Eukaryota</taxon>
        <taxon>Metazoa</taxon>
        <taxon>Ecdysozoa</taxon>
        <taxon>Nematoda</taxon>
        <taxon>Chromadorea</taxon>
        <taxon>Rhabditida</taxon>
        <taxon>Tylenchina</taxon>
        <taxon>Panagrolaimomorpha</taxon>
        <taxon>Panagrolaimoidea</taxon>
        <taxon>Panagrolaimidae</taxon>
        <taxon>Panagrolaimus</taxon>
    </lineage>
</organism>
<dbReference type="AlphaFoldDB" id="A0A914Q8U5"/>
<protein>
    <submittedName>
        <fullName evidence="2">Uncharacterized protein</fullName>
    </submittedName>
</protein>
<evidence type="ECO:0000313" key="2">
    <source>
        <dbReference type="WBParaSite" id="PDA_v2.g27524.t1"/>
    </source>
</evidence>
<dbReference type="WBParaSite" id="PDA_v2.g27524.t1">
    <property type="protein sequence ID" value="PDA_v2.g27524.t1"/>
    <property type="gene ID" value="PDA_v2.g27524"/>
</dbReference>
<accession>A0A914Q8U5</accession>
<dbReference type="GO" id="GO:0006298">
    <property type="term" value="P:mismatch repair"/>
    <property type="evidence" value="ECO:0007669"/>
    <property type="project" value="InterPro"/>
</dbReference>
<reference evidence="2" key="1">
    <citation type="submission" date="2022-11" db="UniProtKB">
        <authorList>
            <consortium name="WormBaseParasite"/>
        </authorList>
    </citation>
    <scope>IDENTIFICATION</scope>
</reference>
<dbReference type="InterPro" id="IPR036678">
    <property type="entry name" value="MutS_con_dom_sf"/>
</dbReference>
<sequence>MALVEEQVSTKTSVYNLVYTSVGKFIFSQFEDDSCRSVLRTVAAQFQPAHIIYPKGLISSSTQAVFNTASSQNISSHGITTFGIPIPTTKSQATYIWIG</sequence>
<keyword evidence="1" id="KW-1185">Reference proteome</keyword>
<evidence type="ECO:0000313" key="1">
    <source>
        <dbReference type="Proteomes" id="UP000887578"/>
    </source>
</evidence>
<dbReference type="Gene3D" id="3.30.420.110">
    <property type="entry name" value="MutS, connector domain"/>
    <property type="match status" value="1"/>
</dbReference>